<dbReference type="GO" id="GO:0046677">
    <property type="term" value="P:response to antibiotic"/>
    <property type="evidence" value="ECO:0007669"/>
    <property type="project" value="TreeGrafter"/>
</dbReference>
<dbReference type="AlphaFoldDB" id="A0A8J7M7D5"/>
<protein>
    <submittedName>
        <fullName evidence="8">Efflux RND transporter periplasmic adaptor subunit</fullName>
    </submittedName>
</protein>
<feature type="domain" description="Multidrug resistance protein MdtA-like beta-barrel" evidence="6">
    <location>
        <begin position="219"/>
        <end position="307"/>
    </location>
</feature>
<evidence type="ECO:0000313" key="9">
    <source>
        <dbReference type="Proteomes" id="UP000655420"/>
    </source>
</evidence>
<dbReference type="InterPro" id="IPR058626">
    <property type="entry name" value="MdtA-like_b-barrel"/>
</dbReference>
<accession>A0A8J7M7D5</accession>
<feature type="coiled-coil region" evidence="3">
    <location>
        <begin position="111"/>
        <end position="183"/>
    </location>
</feature>
<dbReference type="Pfam" id="PF25967">
    <property type="entry name" value="RND-MFP_C"/>
    <property type="match status" value="1"/>
</dbReference>
<organism evidence="8 9">
    <name type="scientific">Thermohalobaculum xanthum</name>
    <dbReference type="NCBI Taxonomy" id="2753746"/>
    <lineage>
        <taxon>Bacteria</taxon>
        <taxon>Pseudomonadati</taxon>
        <taxon>Pseudomonadota</taxon>
        <taxon>Alphaproteobacteria</taxon>
        <taxon>Rhodobacterales</taxon>
        <taxon>Paracoccaceae</taxon>
        <taxon>Thermohalobaculum</taxon>
    </lineage>
</organism>
<evidence type="ECO:0000259" key="7">
    <source>
        <dbReference type="Pfam" id="PF25967"/>
    </source>
</evidence>
<dbReference type="GO" id="GO:0005886">
    <property type="term" value="C:plasma membrane"/>
    <property type="evidence" value="ECO:0007669"/>
    <property type="project" value="TreeGrafter"/>
</dbReference>
<reference evidence="8" key="1">
    <citation type="submission" date="2020-12" db="EMBL/GenBank/DDBJ databases">
        <title>Bacterial taxonomy.</title>
        <authorList>
            <person name="Pan X."/>
        </authorList>
    </citation>
    <scope>NUCLEOTIDE SEQUENCE</scope>
    <source>
        <strain evidence="8">M0105</strain>
    </source>
</reference>
<dbReference type="InterPro" id="IPR058624">
    <property type="entry name" value="MdtA-like_HH"/>
</dbReference>
<sequence length="393" mass="42247">MLALGRPAFSMGRHGSPFATLAATLALFVLVAALPAGAQMPPNPPVEVARPLSDKVTDYVVYTGRFEAVERVVLRARVSGYLDSVGFEDGSIVEKDQILFTIDRRPFEAAVNRAEAALESAKAGRELAKLELDRAEQLASRNVGTVQEVDRTRATLTQADANVAIAEAELRTARLDLEFTEIRAPFTGRISARAVDPGNLIVGGTTQATALGTLVSIDPIHFEFTTSEADYLRYPRGNRVATGSAAEMPKIKVGIRLMNEDTFRHPGVLEFIDNEFDPNSGTITGRALVENPQHLILPGVFGRVRVPASEAHDALLIPDEAIISDQARKIVMTVDAEGKVVPKPVVPGQLHRGLRVVNEGLTADDRVIVAGVQRARPGQGVTANEVTIELGAE</sequence>
<dbReference type="Proteomes" id="UP000655420">
    <property type="component" value="Unassembled WGS sequence"/>
</dbReference>
<feature type="domain" description="Multidrug resistance protein MdtA-like alpha-helical hairpin" evidence="4">
    <location>
        <begin position="112"/>
        <end position="180"/>
    </location>
</feature>
<dbReference type="Pfam" id="PF25944">
    <property type="entry name" value="Beta-barrel_RND"/>
    <property type="match status" value="1"/>
</dbReference>
<dbReference type="PANTHER" id="PTHR30158:SF24">
    <property type="entry name" value="HLYD FAMILY SECRETION PROTEIN"/>
    <property type="match status" value="1"/>
</dbReference>
<feature type="domain" description="Multidrug resistance protein MdtA-like barrel-sandwich hybrid" evidence="5">
    <location>
        <begin position="71"/>
        <end position="210"/>
    </location>
</feature>
<evidence type="ECO:0000259" key="5">
    <source>
        <dbReference type="Pfam" id="PF25917"/>
    </source>
</evidence>
<dbReference type="Gene3D" id="2.40.420.20">
    <property type="match status" value="1"/>
</dbReference>
<dbReference type="Gene3D" id="2.40.50.100">
    <property type="match status" value="1"/>
</dbReference>
<dbReference type="Gene3D" id="1.10.287.470">
    <property type="entry name" value="Helix hairpin bin"/>
    <property type="match status" value="1"/>
</dbReference>
<dbReference type="NCBIfam" id="TIGR01730">
    <property type="entry name" value="RND_mfp"/>
    <property type="match status" value="1"/>
</dbReference>
<dbReference type="RefSeq" id="WP_200608616.1">
    <property type="nucleotide sequence ID" value="NZ_JAEHHL010000002.1"/>
</dbReference>
<keyword evidence="3" id="KW-0175">Coiled coil</keyword>
<evidence type="ECO:0000256" key="2">
    <source>
        <dbReference type="ARBA" id="ARBA00009477"/>
    </source>
</evidence>
<dbReference type="GO" id="GO:0022857">
    <property type="term" value="F:transmembrane transporter activity"/>
    <property type="evidence" value="ECO:0007669"/>
    <property type="project" value="InterPro"/>
</dbReference>
<evidence type="ECO:0000259" key="6">
    <source>
        <dbReference type="Pfam" id="PF25944"/>
    </source>
</evidence>
<feature type="domain" description="Multidrug resistance protein MdtA-like C-terminal permuted SH3" evidence="7">
    <location>
        <begin position="313"/>
        <end position="374"/>
    </location>
</feature>
<dbReference type="InterPro" id="IPR058625">
    <property type="entry name" value="MdtA-like_BSH"/>
</dbReference>
<dbReference type="Gene3D" id="2.40.30.170">
    <property type="match status" value="1"/>
</dbReference>
<dbReference type="Pfam" id="PF25876">
    <property type="entry name" value="HH_MFP_RND"/>
    <property type="match status" value="1"/>
</dbReference>
<dbReference type="PANTHER" id="PTHR30158">
    <property type="entry name" value="ACRA/E-RELATED COMPONENT OF DRUG EFFLUX TRANSPORTER"/>
    <property type="match status" value="1"/>
</dbReference>
<comment type="subcellular location">
    <subcellularLocation>
        <location evidence="1">Cell envelope</location>
    </subcellularLocation>
</comment>
<proteinExistence type="inferred from homology"/>
<dbReference type="EMBL" id="JAEHHL010000002">
    <property type="protein sequence ID" value="MBK0398904.1"/>
    <property type="molecule type" value="Genomic_DNA"/>
</dbReference>
<evidence type="ECO:0000259" key="4">
    <source>
        <dbReference type="Pfam" id="PF25876"/>
    </source>
</evidence>
<dbReference type="SUPFAM" id="SSF111369">
    <property type="entry name" value="HlyD-like secretion proteins"/>
    <property type="match status" value="1"/>
</dbReference>
<evidence type="ECO:0000256" key="3">
    <source>
        <dbReference type="SAM" id="Coils"/>
    </source>
</evidence>
<evidence type="ECO:0000313" key="8">
    <source>
        <dbReference type="EMBL" id="MBK0398904.1"/>
    </source>
</evidence>
<evidence type="ECO:0000256" key="1">
    <source>
        <dbReference type="ARBA" id="ARBA00004196"/>
    </source>
</evidence>
<dbReference type="Pfam" id="PF25917">
    <property type="entry name" value="BSH_RND"/>
    <property type="match status" value="1"/>
</dbReference>
<dbReference type="InterPro" id="IPR058627">
    <property type="entry name" value="MdtA-like_C"/>
</dbReference>
<dbReference type="InterPro" id="IPR006143">
    <property type="entry name" value="RND_pump_MFP"/>
</dbReference>
<comment type="caution">
    <text evidence="8">The sequence shown here is derived from an EMBL/GenBank/DDBJ whole genome shotgun (WGS) entry which is preliminary data.</text>
</comment>
<gene>
    <name evidence="8" type="ORF">H0I76_06865</name>
</gene>
<name>A0A8J7M7D5_9RHOB</name>
<comment type="similarity">
    <text evidence="2">Belongs to the membrane fusion protein (MFP) (TC 8.A.1) family.</text>
</comment>
<keyword evidence="9" id="KW-1185">Reference proteome</keyword>